<proteinExistence type="predicted"/>
<organism evidence="1 2">
    <name type="scientific">Ruminococcus albus (strain ATCC 27210 / DSM 20455 / JCM 14654 / NCDO 2250 / 7)</name>
    <dbReference type="NCBI Taxonomy" id="697329"/>
    <lineage>
        <taxon>Bacteria</taxon>
        <taxon>Bacillati</taxon>
        <taxon>Bacillota</taxon>
        <taxon>Clostridia</taxon>
        <taxon>Eubacteriales</taxon>
        <taxon>Oscillospiraceae</taxon>
        <taxon>Ruminococcus</taxon>
    </lineage>
</organism>
<name>E6UJE0_RUMA7</name>
<dbReference type="HOGENOM" id="CLU_2025043_0_0_9"/>
<keyword evidence="1" id="KW-0614">Plasmid</keyword>
<dbReference type="AlphaFoldDB" id="E6UJE0"/>
<dbReference type="Proteomes" id="UP000006919">
    <property type="component" value="Plasmid pRUMAL01"/>
</dbReference>
<evidence type="ECO:0000313" key="1">
    <source>
        <dbReference type="EMBL" id="ADU23786.1"/>
    </source>
</evidence>
<gene>
    <name evidence="1" type="ordered locus">Rumal_3324</name>
</gene>
<geneLocation type="plasmid" evidence="1 2">
    <name>pRUMAL01</name>
</geneLocation>
<dbReference type="EMBL" id="CP002404">
    <property type="protein sequence ID" value="ADU23786.1"/>
    <property type="molecule type" value="Genomic_DNA"/>
</dbReference>
<protein>
    <submittedName>
        <fullName evidence="1">Uncharacterized protein</fullName>
    </submittedName>
</protein>
<dbReference type="RefSeq" id="WP_013483336.1">
    <property type="nucleotide sequence ID" value="NC_014824.1"/>
</dbReference>
<sequence length="122" mass="13975" precursor="true">MSFSFLLLFSLLGYLFAMFGIVLGFNLLASMFSTEQSVPKRDNRTNETKDLISDDLFSDLDDLADNDFFEDDSAFLQTETNAANEPISYIDIKKCLSDEKSIEIYRKNEDKAYAVLQKKIKI</sequence>
<reference evidence="2" key="1">
    <citation type="journal article" date="2011" name="J. Bacteriol.">
        <title>Complete genome of the cellulolytic ruminal bacterium Ruminococcus albus 7.</title>
        <authorList>
            <person name="Suen G."/>
            <person name="Stevenson D.M."/>
            <person name="Bruce D.C."/>
            <person name="Chertkov O."/>
            <person name="Copeland A."/>
            <person name="Cheng J.F."/>
            <person name="Detter C."/>
            <person name="Detter J.C."/>
            <person name="Goodwin L.A."/>
            <person name="Han C.S."/>
            <person name="Hauser L.J."/>
            <person name="Ivanova N.N."/>
            <person name="Kyrpides N.C."/>
            <person name="Land M.L."/>
            <person name="Lapidus A."/>
            <person name="Lucas S."/>
            <person name="Ovchinnikova G."/>
            <person name="Pitluck S."/>
            <person name="Tapia R."/>
            <person name="Woyke T."/>
            <person name="Boyum J."/>
            <person name="Mead D."/>
            <person name="Weimer P.J."/>
        </authorList>
    </citation>
    <scope>NUCLEOTIDE SEQUENCE [LARGE SCALE GENOMIC DNA]</scope>
    <source>
        <strain evidence="2">ATCC 27210 / DSM 20455 / JCM 14654 / NCDO 2250 / 7</strain>
        <plasmid evidence="2">pRUMAL01</plasmid>
    </source>
</reference>
<evidence type="ECO:0000313" key="2">
    <source>
        <dbReference type="Proteomes" id="UP000006919"/>
    </source>
</evidence>
<dbReference type="KEGG" id="ral:Rumal_3324"/>
<accession>E6UJE0</accession>